<organism evidence="6 7">
    <name type="scientific">Tepidicaulis marinus</name>
    <dbReference type="NCBI Taxonomy" id="1333998"/>
    <lineage>
        <taxon>Bacteria</taxon>
        <taxon>Pseudomonadati</taxon>
        <taxon>Pseudomonadota</taxon>
        <taxon>Alphaproteobacteria</taxon>
        <taxon>Hyphomicrobiales</taxon>
        <taxon>Parvibaculaceae</taxon>
        <taxon>Tepidicaulis</taxon>
    </lineage>
</organism>
<proteinExistence type="predicted"/>
<evidence type="ECO:0000313" key="7">
    <source>
        <dbReference type="Proteomes" id="UP000028702"/>
    </source>
</evidence>
<evidence type="ECO:0000256" key="4">
    <source>
        <dbReference type="PROSITE-ProRule" id="PRU00335"/>
    </source>
</evidence>
<protein>
    <submittedName>
        <fullName evidence="6">TetR family transcriptional regulator</fullName>
    </submittedName>
</protein>
<evidence type="ECO:0000259" key="5">
    <source>
        <dbReference type="PROSITE" id="PS50977"/>
    </source>
</evidence>
<evidence type="ECO:0000256" key="1">
    <source>
        <dbReference type="ARBA" id="ARBA00023015"/>
    </source>
</evidence>
<dbReference type="PROSITE" id="PS50977">
    <property type="entry name" value="HTH_TETR_2"/>
    <property type="match status" value="1"/>
</dbReference>
<accession>A0A081BEW9</accession>
<dbReference type="Gene3D" id="1.10.357.10">
    <property type="entry name" value="Tetracycline Repressor, domain 2"/>
    <property type="match status" value="1"/>
</dbReference>
<comment type="caution">
    <text evidence="6">The sequence shown here is derived from an EMBL/GenBank/DDBJ whole genome shotgun (WGS) entry which is preliminary data.</text>
</comment>
<gene>
    <name evidence="6" type="ORF">M2A_3086</name>
</gene>
<keyword evidence="3" id="KW-0804">Transcription</keyword>
<feature type="DNA-binding region" description="H-T-H motif" evidence="4">
    <location>
        <begin position="30"/>
        <end position="49"/>
    </location>
</feature>
<dbReference type="STRING" id="1333998.M2A_3086"/>
<sequence>MSKNKKSARTREEILDVAWALIPRKGADVSLAEIAKEAGVTRQSVYVHFGSRGGLLMALVQRADERFAIWEAMEKALGEAETAAKLRAVLAAWFAFVPLIAPVARELIRLKPQDEAVAAAWNDRMDELYGVFRDLAVTLEAEGRLAPSWQAGKAADYLWAASSVQIWDLLTGERGWQGEEAAQRLTEAHLSVLLA</sequence>
<dbReference type="eggNOG" id="COG1309">
    <property type="taxonomic scope" value="Bacteria"/>
</dbReference>
<dbReference type="SUPFAM" id="SSF46689">
    <property type="entry name" value="Homeodomain-like"/>
    <property type="match status" value="1"/>
</dbReference>
<dbReference type="PANTHER" id="PTHR47506:SF6">
    <property type="entry name" value="HTH-TYPE TRANSCRIPTIONAL REPRESSOR NEMR"/>
    <property type="match status" value="1"/>
</dbReference>
<evidence type="ECO:0000313" key="6">
    <source>
        <dbReference type="EMBL" id="GAK46587.1"/>
    </source>
</evidence>
<dbReference type="Pfam" id="PF00440">
    <property type="entry name" value="TetR_N"/>
    <property type="match status" value="1"/>
</dbReference>
<dbReference type="InterPro" id="IPR001647">
    <property type="entry name" value="HTH_TetR"/>
</dbReference>
<dbReference type="InterPro" id="IPR009057">
    <property type="entry name" value="Homeodomain-like_sf"/>
</dbReference>
<dbReference type="Proteomes" id="UP000028702">
    <property type="component" value="Unassembled WGS sequence"/>
</dbReference>
<keyword evidence="7" id="KW-1185">Reference proteome</keyword>
<feature type="domain" description="HTH tetR-type" evidence="5">
    <location>
        <begin position="8"/>
        <end position="67"/>
    </location>
</feature>
<dbReference type="PANTHER" id="PTHR47506">
    <property type="entry name" value="TRANSCRIPTIONAL REGULATORY PROTEIN"/>
    <property type="match status" value="1"/>
</dbReference>
<dbReference type="AlphaFoldDB" id="A0A081BEW9"/>
<evidence type="ECO:0000256" key="3">
    <source>
        <dbReference type="ARBA" id="ARBA00023163"/>
    </source>
</evidence>
<keyword evidence="2 4" id="KW-0238">DNA-binding</keyword>
<keyword evidence="1" id="KW-0805">Transcription regulation</keyword>
<reference evidence="6 7" key="1">
    <citation type="submission" date="2014-07" db="EMBL/GenBank/DDBJ databases">
        <title>Tepidicaulis marinum gen. nov., sp. nov., a novel marine bacterium denitrifying nitrate to nitrous oxide strictly under microaerobic conditions.</title>
        <authorList>
            <person name="Takeuchi M."/>
            <person name="Yamagishi T."/>
            <person name="Kamagata Y."/>
            <person name="Oshima K."/>
            <person name="Hattori M."/>
            <person name="Katayama T."/>
            <person name="Hanada S."/>
            <person name="Tamaki H."/>
            <person name="Marumo K."/>
            <person name="Maeda H."/>
            <person name="Nedachi M."/>
            <person name="Iwasaki W."/>
            <person name="Suwa Y."/>
            <person name="Sakata S."/>
        </authorList>
    </citation>
    <scope>NUCLEOTIDE SEQUENCE [LARGE SCALE GENOMIC DNA]</scope>
    <source>
        <strain evidence="6 7">MA2</strain>
    </source>
</reference>
<dbReference type="RefSeq" id="WP_052379545.1">
    <property type="nucleotide sequence ID" value="NZ_BBIO01000021.1"/>
</dbReference>
<name>A0A081BEW9_9HYPH</name>
<dbReference type="PRINTS" id="PR00455">
    <property type="entry name" value="HTHTETR"/>
</dbReference>
<dbReference type="EMBL" id="BBIO01000021">
    <property type="protein sequence ID" value="GAK46587.1"/>
    <property type="molecule type" value="Genomic_DNA"/>
</dbReference>
<evidence type="ECO:0000256" key="2">
    <source>
        <dbReference type="ARBA" id="ARBA00023125"/>
    </source>
</evidence>
<dbReference type="GO" id="GO:0003677">
    <property type="term" value="F:DNA binding"/>
    <property type="evidence" value="ECO:0007669"/>
    <property type="project" value="UniProtKB-UniRule"/>
</dbReference>